<comment type="caution">
    <text evidence="2">The sequence shown here is derived from an EMBL/GenBank/DDBJ whole genome shotgun (WGS) entry which is preliminary data.</text>
</comment>
<evidence type="ECO:0000313" key="3">
    <source>
        <dbReference type="Proteomes" id="UP000521943"/>
    </source>
</evidence>
<dbReference type="AlphaFoldDB" id="A0A8H6MF58"/>
<evidence type="ECO:0000256" key="1">
    <source>
        <dbReference type="SAM" id="SignalP"/>
    </source>
</evidence>
<feature type="chain" id="PRO_5034873309" description="Secreted protein" evidence="1">
    <location>
        <begin position="30"/>
        <end position="70"/>
    </location>
</feature>
<dbReference type="Proteomes" id="UP000521943">
    <property type="component" value="Unassembled WGS sequence"/>
</dbReference>
<accession>A0A8H6MF58</accession>
<keyword evidence="1" id="KW-0732">Signal</keyword>
<name>A0A8H6MF58_9AGAR</name>
<proteinExistence type="predicted"/>
<keyword evidence="3" id="KW-1185">Reference proteome</keyword>
<sequence length="70" mass="7847">MIPLPLSWPARPCLMSILEAMVILAPTATQYAHKEACPPNEYYEHGEGMMPAVNHFWHRSVSLPSLVVDT</sequence>
<evidence type="ECO:0008006" key="4">
    <source>
        <dbReference type="Google" id="ProtNLM"/>
    </source>
</evidence>
<feature type="signal peptide" evidence="1">
    <location>
        <begin position="1"/>
        <end position="29"/>
    </location>
</feature>
<gene>
    <name evidence="2" type="ORF">DFP72DRAFT_866604</name>
</gene>
<evidence type="ECO:0000313" key="2">
    <source>
        <dbReference type="EMBL" id="KAF6766475.1"/>
    </source>
</evidence>
<reference evidence="2 3" key="1">
    <citation type="submission" date="2020-07" db="EMBL/GenBank/DDBJ databases">
        <title>Comparative genomics of pyrophilous fungi reveals a link between fire events and developmental genes.</title>
        <authorList>
            <consortium name="DOE Joint Genome Institute"/>
            <person name="Steindorff A.S."/>
            <person name="Carver A."/>
            <person name="Calhoun S."/>
            <person name="Stillman K."/>
            <person name="Liu H."/>
            <person name="Lipzen A."/>
            <person name="Pangilinan J."/>
            <person name="Labutti K."/>
            <person name="Bruns T.D."/>
            <person name="Grigoriev I.V."/>
        </authorList>
    </citation>
    <scope>NUCLEOTIDE SEQUENCE [LARGE SCALE GENOMIC DNA]</scope>
    <source>
        <strain evidence="2 3">CBS 144469</strain>
    </source>
</reference>
<organism evidence="2 3">
    <name type="scientific">Ephemerocybe angulata</name>
    <dbReference type="NCBI Taxonomy" id="980116"/>
    <lineage>
        <taxon>Eukaryota</taxon>
        <taxon>Fungi</taxon>
        <taxon>Dikarya</taxon>
        <taxon>Basidiomycota</taxon>
        <taxon>Agaricomycotina</taxon>
        <taxon>Agaricomycetes</taxon>
        <taxon>Agaricomycetidae</taxon>
        <taxon>Agaricales</taxon>
        <taxon>Agaricineae</taxon>
        <taxon>Psathyrellaceae</taxon>
        <taxon>Ephemerocybe</taxon>
    </lineage>
</organism>
<dbReference type="EMBL" id="JACGCI010000001">
    <property type="protein sequence ID" value="KAF6766475.1"/>
    <property type="molecule type" value="Genomic_DNA"/>
</dbReference>
<protein>
    <recommendedName>
        <fullName evidence="4">Secreted protein</fullName>
    </recommendedName>
</protein>